<accession>A0A1R0XBZ9</accession>
<dbReference type="AlphaFoldDB" id="A0A1R0XBZ9"/>
<reference evidence="1 2" key="1">
    <citation type="submission" date="2016-10" db="EMBL/GenBank/DDBJ databases">
        <title>Paenibacillus species isolates.</title>
        <authorList>
            <person name="Beno S.M."/>
        </authorList>
    </citation>
    <scope>NUCLEOTIDE SEQUENCE [LARGE SCALE GENOMIC DNA]</scope>
    <source>
        <strain evidence="1 2">FSL H7-0604</strain>
    </source>
</reference>
<comment type="caution">
    <text evidence="1">The sequence shown here is derived from an EMBL/GenBank/DDBJ whole genome shotgun (WGS) entry which is preliminary data.</text>
</comment>
<sequence length="234" mass="26874">MLPENLSGIYGEEERIRAISLELVENDSSQSNSLQQIFDSLNTIYSILKVHVTDNPDELAIQYLGIRLFNSISSMQKLLFSGYYQSAFMIMRDVIETGSLLDYFTLDNTNIAIWRECSESERKNKFKQVSIREALDNRDGYTTKKRYQIYSMYSEYASHPTFSGSKLVSKQGLGHIGPFYESKYLVAGIQDLTRFTVYFTIIFISFFKGSHGVLLLKSNYLSKIKEWETVGLGD</sequence>
<evidence type="ECO:0000313" key="1">
    <source>
        <dbReference type="EMBL" id="OMD32589.1"/>
    </source>
</evidence>
<protein>
    <submittedName>
        <fullName evidence="1">Uncharacterized protein</fullName>
    </submittedName>
</protein>
<dbReference type="EMBL" id="MKQP01000017">
    <property type="protein sequence ID" value="OMD32589.1"/>
    <property type="molecule type" value="Genomic_DNA"/>
</dbReference>
<dbReference type="RefSeq" id="WP_076179063.1">
    <property type="nucleotide sequence ID" value="NZ_MKQP01000017.1"/>
</dbReference>
<proteinExistence type="predicted"/>
<gene>
    <name evidence="1" type="ORF">BJP51_15940</name>
</gene>
<dbReference type="Proteomes" id="UP000187465">
    <property type="component" value="Unassembled WGS sequence"/>
</dbReference>
<name>A0A1R0XBZ9_9BACL</name>
<evidence type="ECO:0000313" key="2">
    <source>
        <dbReference type="Proteomes" id="UP000187465"/>
    </source>
</evidence>
<organism evidence="1 2">
    <name type="scientific">Paenibacillus odorifer</name>
    <dbReference type="NCBI Taxonomy" id="189426"/>
    <lineage>
        <taxon>Bacteria</taxon>
        <taxon>Bacillati</taxon>
        <taxon>Bacillota</taxon>
        <taxon>Bacilli</taxon>
        <taxon>Bacillales</taxon>
        <taxon>Paenibacillaceae</taxon>
        <taxon>Paenibacillus</taxon>
    </lineage>
</organism>